<dbReference type="Proteomes" id="UP000266723">
    <property type="component" value="Unassembled WGS sequence"/>
</dbReference>
<proteinExistence type="predicted"/>
<sequence length="241" mass="28265">MKLVEENVRQDLLSCWLEVKILRFKSCESLLFSNLFQRDCMFVLLEDKQKELHRRVRCIAMDGDIPTVRLSSYFDKRYIFELAFQCHQFGINQHPVADVIPVLLRSDQSASREEAVEKRNDFLDVDCNIVEVMILSFKSCESLLFSNFFQRDCPSVLLEDKQNELHRRVRCIAMDGDIPTVRLSSYFDKRYIFELAFQCHQFGINQHPVADVIPVLLRSDQSASREEAVEKRNVCRSMHTS</sequence>
<dbReference type="EMBL" id="QGKV02001556">
    <property type="protein sequence ID" value="KAF3517269.1"/>
    <property type="molecule type" value="Genomic_DNA"/>
</dbReference>
<organism evidence="1 2">
    <name type="scientific">Brassica cretica</name>
    <name type="common">Mustard</name>
    <dbReference type="NCBI Taxonomy" id="69181"/>
    <lineage>
        <taxon>Eukaryota</taxon>
        <taxon>Viridiplantae</taxon>
        <taxon>Streptophyta</taxon>
        <taxon>Embryophyta</taxon>
        <taxon>Tracheophyta</taxon>
        <taxon>Spermatophyta</taxon>
        <taxon>Magnoliopsida</taxon>
        <taxon>eudicotyledons</taxon>
        <taxon>Gunneridae</taxon>
        <taxon>Pentapetalae</taxon>
        <taxon>rosids</taxon>
        <taxon>malvids</taxon>
        <taxon>Brassicales</taxon>
        <taxon>Brassicaceae</taxon>
        <taxon>Brassiceae</taxon>
        <taxon>Brassica</taxon>
    </lineage>
</organism>
<evidence type="ECO:0000313" key="1">
    <source>
        <dbReference type="EMBL" id="KAF3517269.1"/>
    </source>
</evidence>
<keyword evidence="2" id="KW-1185">Reference proteome</keyword>
<reference evidence="1 2" key="1">
    <citation type="journal article" date="2020" name="BMC Genomics">
        <title>Intraspecific diversification of the crop wild relative Brassica cretica Lam. using demographic model selection.</title>
        <authorList>
            <person name="Kioukis A."/>
            <person name="Michalopoulou V.A."/>
            <person name="Briers L."/>
            <person name="Pirintsos S."/>
            <person name="Studholme D.J."/>
            <person name="Pavlidis P."/>
            <person name="Sarris P.F."/>
        </authorList>
    </citation>
    <scope>NUCLEOTIDE SEQUENCE [LARGE SCALE GENOMIC DNA]</scope>
    <source>
        <strain evidence="2">cv. PFS-1207/04</strain>
    </source>
</reference>
<comment type="caution">
    <text evidence="1">The sequence shown here is derived from an EMBL/GenBank/DDBJ whole genome shotgun (WGS) entry which is preliminary data.</text>
</comment>
<evidence type="ECO:0000313" key="2">
    <source>
        <dbReference type="Proteomes" id="UP000266723"/>
    </source>
</evidence>
<protein>
    <submittedName>
        <fullName evidence="1">Uncharacterized protein</fullName>
    </submittedName>
</protein>
<gene>
    <name evidence="1" type="ORF">DY000_02060463</name>
</gene>
<name>A0ABQ7ATH7_BRACR</name>
<accession>A0ABQ7ATH7</accession>